<dbReference type="InterPro" id="IPR057031">
    <property type="entry name" value="SFR19-like_C"/>
</dbReference>
<dbReference type="Pfam" id="PF23030">
    <property type="entry name" value="SCAF11-like_C"/>
    <property type="match status" value="1"/>
</dbReference>
<evidence type="ECO:0000259" key="1">
    <source>
        <dbReference type="Pfam" id="PF23030"/>
    </source>
</evidence>
<dbReference type="PANTHER" id="PTHR47013">
    <property type="entry name" value="SPLICING FACTOR, ARGININE/SERINE-RICH 19"/>
    <property type="match status" value="1"/>
</dbReference>
<dbReference type="InterPro" id="IPR042841">
    <property type="entry name" value="SCAF1"/>
</dbReference>
<feature type="domain" description="SFR19-like C-terminal" evidence="1">
    <location>
        <begin position="42"/>
        <end position="106"/>
    </location>
</feature>
<gene>
    <name evidence="2" type="ORF">QYM36_009237</name>
</gene>
<evidence type="ECO:0000313" key="3">
    <source>
        <dbReference type="Proteomes" id="UP001187531"/>
    </source>
</evidence>
<evidence type="ECO:0000313" key="2">
    <source>
        <dbReference type="EMBL" id="KAK2713306.1"/>
    </source>
</evidence>
<proteinExistence type="predicted"/>
<dbReference type="Proteomes" id="UP001187531">
    <property type="component" value="Unassembled WGS sequence"/>
</dbReference>
<dbReference type="GO" id="GO:0099122">
    <property type="term" value="F:RNA polymerase II C-terminal domain binding"/>
    <property type="evidence" value="ECO:0007669"/>
    <property type="project" value="TreeGrafter"/>
</dbReference>
<dbReference type="AlphaFoldDB" id="A0AA88L596"/>
<organism evidence="2 3">
    <name type="scientific">Artemia franciscana</name>
    <name type="common">Brine shrimp</name>
    <name type="synonym">Artemia sanfranciscana</name>
    <dbReference type="NCBI Taxonomy" id="6661"/>
    <lineage>
        <taxon>Eukaryota</taxon>
        <taxon>Metazoa</taxon>
        <taxon>Ecdysozoa</taxon>
        <taxon>Arthropoda</taxon>
        <taxon>Crustacea</taxon>
        <taxon>Branchiopoda</taxon>
        <taxon>Anostraca</taxon>
        <taxon>Artemiidae</taxon>
        <taxon>Artemia</taxon>
    </lineage>
</organism>
<comment type="caution">
    <text evidence="2">The sequence shown here is derived from an EMBL/GenBank/DDBJ whole genome shotgun (WGS) entry which is preliminary data.</text>
</comment>
<dbReference type="PANTHER" id="PTHR47013:SF1">
    <property type="entry name" value="SPLICING FACTOR, ARGININE_SERINE-RICH 19"/>
    <property type="match status" value="1"/>
</dbReference>
<protein>
    <recommendedName>
        <fullName evidence="1">SFR19-like C-terminal domain-containing protein</fullName>
    </recommendedName>
</protein>
<reference evidence="2" key="1">
    <citation type="submission" date="2023-07" db="EMBL/GenBank/DDBJ databases">
        <title>Chromosome-level genome assembly of Artemia franciscana.</title>
        <authorList>
            <person name="Jo E."/>
        </authorList>
    </citation>
    <scope>NUCLEOTIDE SEQUENCE</scope>
    <source>
        <tissue evidence="2">Whole body</tissue>
    </source>
</reference>
<sequence length="119" mass="13626">MIVHMRCVLGLIGSSTFDFMSKRGPPPIFGEDIEAQAVTWALIKLTRQEQIAEQVKTVLKQHYRKKKINKEEYKDIMKRAVGKILQSKASSINPSKVEALVTGYVRYEIYEGNPRTKEV</sequence>
<name>A0AA88L596_ARTSF</name>
<keyword evidence="3" id="KW-1185">Reference proteome</keyword>
<accession>A0AA88L596</accession>
<dbReference type="EMBL" id="JAVRJZ010000014">
    <property type="protein sequence ID" value="KAK2713306.1"/>
    <property type="molecule type" value="Genomic_DNA"/>
</dbReference>